<feature type="region of interest" description="Disordered" evidence="10">
    <location>
        <begin position="106"/>
        <end position="129"/>
    </location>
</feature>
<dbReference type="VEuPathDB" id="VectorBase:AATE014817"/>
<dbReference type="STRING" id="41427.A0A182JB78"/>
<evidence type="ECO:0000313" key="11">
    <source>
        <dbReference type="EnsemblMetazoa" id="AATE014817-PA.1"/>
    </source>
</evidence>
<name>A0A182JB78_ANOAO</name>
<evidence type="ECO:0000256" key="8">
    <source>
        <dbReference type="ARBA" id="ARBA00023170"/>
    </source>
</evidence>
<evidence type="ECO:0000256" key="2">
    <source>
        <dbReference type="ARBA" id="ARBA00022723"/>
    </source>
</evidence>
<feature type="compositionally biased region" description="Basic residues" evidence="10">
    <location>
        <begin position="204"/>
        <end position="217"/>
    </location>
</feature>
<proteinExistence type="predicted"/>
<feature type="compositionally biased region" description="Basic and acidic residues" evidence="10">
    <location>
        <begin position="239"/>
        <end position="248"/>
    </location>
</feature>
<sequence length="382" mass="41501">MKEPNLATLSPSRNPTLARCWGFSLKRSHSALVKILESAPLNAGSKPPSAANTSTTITATAPAVVPVAVTPKIDFCPWKKTTIAKEWLLAQGVKAATAAVAKTPTHDTSATMKTSTSTTVILPRPGGHGEAPRITIHFGEQVREEQRQEQPKQSVVTVGGGQCEVVPQEQEQRVKLVICAMENEDATTGGAKAHQEQQEQQEHHYHHHHHHHHCGHHRAMMLEEDVAIGTGGDEEMELDESKDRERTMAGKKSRSSSSSSSSGNSSCRSRESSLSSAASPEPNSSGDESSSSSSSGLSSAEGSSMASSCSCSSDHLINDLCQQFEENLCEDHGFFRRSIQQKIQYRPCTKNQQCSILRINRNRCQYCRLKKCIAVGMSRDGE</sequence>
<organism evidence="11">
    <name type="scientific">Anopheles atroparvus</name>
    <name type="common">European mosquito</name>
    <dbReference type="NCBI Taxonomy" id="41427"/>
    <lineage>
        <taxon>Eukaryota</taxon>
        <taxon>Metazoa</taxon>
        <taxon>Ecdysozoa</taxon>
        <taxon>Arthropoda</taxon>
        <taxon>Hexapoda</taxon>
        <taxon>Insecta</taxon>
        <taxon>Pterygota</taxon>
        <taxon>Neoptera</taxon>
        <taxon>Endopterygota</taxon>
        <taxon>Diptera</taxon>
        <taxon>Nematocera</taxon>
        <taxon>Culicoidea</taxon>
        <taxon>Culicidae</taxon>
        <taxon>Anophelinae</taxon>
        <taxon>Anopheles</taxon>
    </lineage>
</organism>
<feature type="compositionally biased region" description="Basic and acidic residues" evidence="10">
    <location>
        <begin position="193"/>
        <end position="203"/>
    </location>
</feature>
<evidence type="ECO:0000256" key="9">
    <source>
        <dbReference type="ARBA" id="ARBA00023242"/>
    </source>
</evidence>
<dbReference type="AlphaFoldDB" id="A0A182JB78"/>
<keyword evidence="8" id="KW-0675">Receptor</keyword>
<feature type="region of interest" description="Disordered" evidence="10">
    <location>
        <begin position="186"/>
        <end position="217"/>
    </location>
</feature>
<dbReference type="GO" id="GO:0000981">
    <property type="term" value="F:DNA-binding transcription factor activity, RNA polymerase II-specific"/>
    <property type="evidence" value="ECO:0007669"/>
    <property type="project" value="TreeGrafter"/>
</dbReference>
<evidence type="ECO:0000256" key="5">
    <source>
        <dbReference type="ARBA" id="ARBA00023015"/>
    </source>
</evidence>
<evidence type="ECO:0000256" key="1">
    <source>
        <dbReference type="ARBA" id="ARBA00004123"/>
    </source>
</evidence>
<dbReference type="PANTHER" id="PTHR24085:SF9">
    <property type="match status" value="1"/>
</dbReference>
<accession>A0A182JB78</accession>
<reference evidence="11" key="1">
    <citation type="submission" date="2022-08" db="UniProtKB">
        <authorList>
            <consortium name="EnsemblMetazoa"/>
        </authorList>
    </citation>
    <scope>IDENTIFICATION</scope>
    <source>
        <strain evidence="11">EBRO</strain>
    </source>
</reference>
<evidence type="ECO:0000256" key="4">
    <source>
        <dbReference type="ARBA" id="ARBA00022833"/>
    </source>
</evidence>
<keyword evidence="7" id="KW-0804">Transcription</keyword>
<keyword evidence="6" id="KW-0238">DNA-binding</keyword>
<evidence type="ECO:0000256" key="7">
    <source>
        <dbReference type="ARBA" id="ARBA00023163"/>
    </source>
</evidence>
<comment type="subcellular location">
    <subcellularLocation>
        <location evidence="1">Nucleus</location>
    </subcellularLocation>
</comment>
<feature type="compositionally biased region" description="Low complexity" evidence="10">
    <location>
        <begin position="255"/>
        <end position="299"/>
    </location>
</feature>
<dbReference type="GO" id="GO:0005634">
    <property type="term" value="C:nucleus"/>
    <property type="evidence" value="ECO:0007669"/>
    <property type="project" value="UniProtKB-SubCell"/>
</dbReference>
<dbReference type="SMART" id="SM00399">
    <property type="entry name" value="ZnF_C4"/>
    <property type="match status" value="1"/>
</dbReference>
<evidence type="ECO:0000256" key="6">
    <source>
        <dbReference type="ARBA" id="ARBA00023125"/>
    </source>
</evidence>
<feature type="region of interest" description="Disordered" evidence="10">
    <location>
        <begin position="234"/>
        <end position="299"/>
    </location>
</feature>
<dbReference type="GO" id="GO:0000978">
    <property type="term" value="F:RNA polymerase II cis-regulatory region sequence-specific DNA binding"/>
    <property type="evidence" value="ECO:0007669"/>
    <property type="project" value="TreeGrafter"/>
</dbReference>
<evidence type="ECO:0000256" key="3">
    <source>
        <dbReference type="ARBA" id="ARBA00022771"/>
    </source>
</evidence>
<dbReference type="PANTHER" id="PTHR24085">
    <property type="entry name" value="NUCLEAR HORMONE RECEPTOR"/>
    <property type="match status" value="1"/>
</dbReference>
<dbReference type="GO" id="GO:0008270">
    <property type="term" value="F:zinc ion binding"/>
    <property type="evidence" value="ECO:0007669"/>
    <property type="project" value="UniProtKB-KW"/>
</dbReference>
<dbReference type="InterPro" id="IPR013088">
    <property type="entry name" value="Znf_NHR/GATA"/>
</dbReference>
<keyword evidence="2" id="KW-0479">Metal-binding</keyword>
<feature type="compositionally biased region" description="Low complexity" evidence="10">
    <location>
        <begin position="106"/>
        <end position="119"/>
    </location>
</feature>
<dbReference type="Pfam" id="PF00105">
    <property type="entry name" value="zf-C4"/>
    <property type="match status" value="1"/>
</dbReference>
<dbReference type="GO" id="GO:0071376">
    <property type="term" value="P:cellular response to corticotropin-releasing hormone stimulus"/>
    <property type="evidence" value="ECO:0007669"/>
    <property type="project" value="TreeGrafter"/>
</dbReference>
<dbReference type="Gene3D" id="3.30.50.10">
    <property type="entry name" value="Erythroid Transcription Factor GATA-1, subunit A"/>
    <property type="match status" value="1"/>
</dbReference>
<keyword evidence="5" id="KW-0805">Transcription regulation</keyword>
<protein>
    <submittedName>
        <fullName evidence="11">Uncharacterized protein</fullName>
    </submittedName>
</protein>
<keyword evidence="3" id="KW-0863">Zinc-finger</keyword>
<dbReference type="EnsemblMetazoa" id="AATE014817-RA">
    <property type="protein sequence ID" value="AATE014817-PA.1"/>
    <property type="gene ID" value="AATE014817"/>
</dbReference>
<keyword evidence="9" id="KW-0539">Nucleus</keyword>
<dbReference type="GO" id="GO:0035259">
    <property type="term" value="F:nuclear glucocorticoid receptor binding"/>
    <property type="evidence" value="ECO:0007669"/>
    <property type="project" value="TreeGrafter"/>
</dbReference>
<dbReference type="PROSITE" id="PS51030">
    <property type="entry name" value="NUCLEAR_REC_DBD_2"/>
    <property type="match status" value="1"/>
</dbReference>
<keyword evidence="4" id="KW-0862">Zinc</keyword>
<dbReference type="SUPFAM" id="SSF57716">
    <property type="entry name" value="Glucocorticoid receptor-like (DNA-binding domain)"/>
    <property type="match status" value="1"/>
</dbReference>
<dbReference type="GO" id="GO:0005667">
    <property type="term" value="C:transcription regulator complex"/>
    <property type="evidence" value="ECO:0007669"/>
    <property type="project" value="TreeGrafter"/>
</dbReference>
<evidence type="ECO:0000256" key="10">
    <source>
        <dbReference type="SAM" id="MobiDB-lite"/>
    </source>
</evidence>
<dbReference type="InterPro" id="IPR001628">
    <property type="entry name" value="Znf_hrmn_rcpt"/>
</dbReference>